<dbReference type="InterPro" id="IPR027785">
    <property type="entry name" value="UvrD-like_helicase_C"/>
</dbReference>
<dbReference type="AlphaFoldDB" id="A0A5C1ADJ8"/>
<evidence type="ECO:0000313" key="2">
    <source>
        <dbReference type="EMBL" id="QEL16780.1"/>
    </source>
</evidence>
<name>A0A5C1ADJ8_9BACT</name>
<dbReference type="SUPFAM" id="SSF52540">
    <property type="entry name" value="P-loop containing nucleoside triphosphate hydrolases"/>
    <property type="match status" value="1"/>
</dbReference>
<keyword evidence="3" id="KW-1185">Reference proteome</keyword>
<sequence>MEPANLHDLSRLGGKHRLYREDAICLGAGDSIRITGSAKDATGNHKLTNGAVYTVTGFGKEGRIKLSNGWELSADVGHIAYAYSSTSHSSQGRTVDRVLVDMPVSSFAAASMESFYVSATRGRTDVFVYTDDAQALREVAAKERVKANAQDLFPPESVAVTPAVPGNPVRIRSLFMTRVRQIASKVREQVRSLTHTRKELDHAYER</sequence>
<reference evidence="3" key="1">
    <citation type="submission" date="2019-08" db="EMBL/GenBank/DDBJ databases">
        <title>Limnoglobus roseus gen. nov., sp. nov., a novel freshwater planctomycete with a giant genome from the family Gemmataceae.</title>
        <authorList>
            <person name="Kulichevskaya I.S."/>
            <person name="Naumoff D.G."/>
            <person name="Miroshnikov K."/>
            <person name="Ivanova A."/>
            <person name="Philippov D.A."/>
            <person name="Hakobyan A."/>
            <person name="Rijpstra I.C."/>
            <person name="Sinninghe Damste J.S."/>
            <person name="Liesack W."/>
            <person name="Dedysh S.N."/>
        </authorList>
    </citation>
    <scope>NUCLEOTIDE SEQUENCE [LARGE SCALE GENOMIC DNA]</scope>
    <source>
        <strain evidence="3">PX52</strain>
    </source>
</reference>
<gene>
    <name evidence="2" type="ORF">PX52LOC_03753</name>
</gene>
<evidence type="ECO:0000313" key="3">
    <source>
        <dbReference type="Proteomes" id="UP000324974"/>
    </source>
</evidence>
<accession>A0A5C1ADJ8</accession>
<dbReference type="InterPro" id="IPR027417">
    <property type="entry name" value="P-loop_NTPase"/>
</dbReference>
<dbReference type="Pfam" id="PF13538">
    <property type="entry name" value="UvrD_C_2"/>
    <property type="match status" value="1"/>
</dbReference>
<protein>
    <submittedName>
        <fullName evidence="2">Conjugative relaxase</fullName>
    </submittedName>
</protein>
<dbReference type="Gene3D" id="3.40.50.300">
    <property type="entry name" value="P-loop containing nucleotide triphosphate hydrolases"/>
    <property type="match status" value="1"/>
</dbReference>
<organism evidence="2 3">
    <name type="scientific">Limnoglobus roseus</name>
    <dbReference type="NCBI Taxonomy" id="2598579"/>
    <lineage>
        <taxon>Bacteria</taxon>
        <taxon>Pseudomonadati</taxon>
        <taxon>Planctomycetota</taxon>
        <taxon>Planctomycetia</taxon>
        <taxon>Gemmatales</taxon>
        <taxon>Gemmataceae</taxon>
        <taxon>Limnoglobus</taxon>
    </lineage>
</organism>
<proteinExistence type="predicted"/>
<dbReference type="KEGG" id="lrs:PX52LOC_03753"/>
<dbReference type="EMBL" id="CP042425">
    <property type="protein sequence ID" value="QEL16780.1"/>
    <property type="molecule type" value="Genomic_DNA"/>
</dbReference>
<evidence type="ECO:0000259" key="1">
    <source>
        <dbReference type="Pfam" id="PF13538"/>
    </source>
</evidence>
<dbReference type="CDD" id="cd18809">
    <property type="entry name" value="SF1_C_RecD"/>
    <property type="match status" value="1"/>
</dbReference>
<dbReference type="Proteomes" id="UP000324974">
    <property type="component" value="Chromosome"/>
</dbReference>
<feature type="domain" description="UvrD-like helicase C-terminal" evidence="1">
    <location>
        <begin position="81"/>
        <end position="129"/>
    </location>
</feature>